<accession>A0ABW3M1B8</accession>
<dbReference type="InterPro" id="IPR025375">
    <property type="entry name" value="DUF4365"/>
</dbReference>
<protein>
    <submittedName>
        <fullName evidence="2">DUF4365 domain-containing protein</fullName>
    </submittedName>
</protein>
<evidence type="ECO:0000259" key="1">
    <source>
        <dbReference type="Pfam" id="PF14280"/>
    </source>
</evidence>
<organism evidence="2 3">
    <name type="scientific">Kibdelosporangium lantanae</name>
    <dbReference type="NCBI Taxonomy" id="1497396"/>
    <lineage>
        <taxon>Bacteria</taxon>
        <taxon>Bacillati</taxon>
        <taxon>Actinomycetota</taxon>
        <taxon>Actinomycetes</taxon>
        <taxon>Pseudonocardiales</taxon>
        <taxon>Pseudonocardiaceae</taxon>
        <taxon>Kibdelosporangium</taxon>
    </lineage>
</organism>
<reference evidence="3" key="1">
    <citation type="journal article" date="2019" name="Int. J. Syst. Evol. Microbiol.">
        <title>The Global Catalogue of Microorganisms (GCM) 10K type strain sequencing project: providing services to taxonomists for standard genome sequencing and annotation.</title>
        <authorList>
            <consortium name="The Broad Institute Genomics Platform"/>
            <consortium name="The Broad Institute Genome Sequencing Center for Infectious Disease"/>
            <person name="Wu L."/>
            <person name="Ma J."/>
        </authorList>
    </citation>
    <scope>NUCLEOTIDE SEQUENCE [LARGE SCALE GENOMIC DNA]</scope>
    <source>
        <strain evidence="3">JCM 31486</strain>
    </source>
</reference>
<name>A0ABW3M1B8_9PSEU</name>
<keyword evidence="3" id="KW-1185">Reference proteome</keyword>
<dbReference type="Gene3D" id="1.25.40.10">
    <property type="entry name" value="Tetratricopeptide repeat domain"/>
    <property type="match status" value="1"/>
</dbReference>
<evidence type="ECO:0000313" key="2">
    <source>
        <dbReference type="EMBL" id="MFD1044097.1"/>
    </source>
</evidence>
<dbReference type="Pfam" id="PF14280">
    <property type="entry name" value="DUF4365"/>
    <property type="match status" value="1"/>
</dbReference>
<dbReference type="InterPro" id="IPR011990">
    <property type="entry name" value="TPR-like_helical_dom_sf"/>
</dbReference>
<sequence length="929" mass="102461">MVRRLASARTASEGVTQTRHAVETGMGWLFREQPFEDYGIDAHVEVVDDETVLGRLVALQIKTGPSYFASPTEDGWWFRENAEHFEYWLDFSIPVAVVLVDLDTELCHWQLVTDETVEKSRRGRWKLRVPRAHVLDSSAVEPLREAAERHVRRVRRPPGSLITSFSPSDLEVHSAGPGLAVLPEYVMRDHDHALDMVVADALGPSARSGCAILVGESCTGKTRALYEALHRRGSDPGRSSLAEAGWRVWPGVNPLPPRRFLDELSHVGPRTIVWLNEAQRYLRDPSANVRTDIATTLLEVLADDSRGPVLVLGTLWPEQWHELTRTPDEGKGDLLAAARRLLTGHHVRVPDTFTNAEVAMARRSADQVLVAAASRATGTAVTQQLAGVPDLLQRYETAGMASRAVVHAMMDARRFGHPEWFPEDFLRAAARCYLTGPDHHNAEEDSSWFEAGIGDLLLSGTASGPALHRTLLGYRLDDFLDQEGRLRRRFEFPPAAFWTTVVESDMPADTRIQMADGAAQRFRLRIAASLYEVTGTTAAGQRLDSLARHFTYKDCPDTAERLVQHAVEMGVPEALMSLARLRHAHRKEGVVPLLRQAVELGQDAAFDLLAHLLEQSGDHEEAESVARRAIGRGSWEAIVSVAEWRDIDSPDEAERLILDLPEEVRWVALAEFVCRRDGVDDHDGAERLAVAAAVDGHPEVLLMLADNREGSGDKAAARRLLARMPRPQTCEDALRLALSCAQAGAHDEARTLLAQISGALDLNDQIAVIVDGWPHLLEPLYNVLAALQERLAIQRLTDRLSRRQSPAPALNDDEDLSPNDEEMDEIAGAYVVLAGFHARRGEFEQAESLATAASELGDANGLVILGHELLHRGDRVYAERLALQVVNMSATELLTTLGGEPSNMLAEARADDALLVWGLEADGSTAKPW</sequence>
<gene>
    <name evidence="2" type="ORF">ACFQ1S_00040</name>
</gene>
<dbReference type="Proteomes" id="UP001597045">
    <property type="component" value="Unassembled WGS sequence"/>
</dbReference>
<feature type="domain" description="DUF4365" evidence="1">
    <location>
        <begin position="13"/>
        <end position="146"/>
    </location>
</feature>
<comment type="caution">
    <text evidence="2">The sequence shown here is derived from an EMBL/GenBank/DDBJ whole genome shotgun (WGS) entry which is preliminary data.</text>
</comment>
<dbReference type="EMBL" id="JBHTIS010000001">
    <property type="protein sequence ID" value="MFD1044097.1"/>
    <property type="molecule type" value="Genomic_DNA"/>
</dbReference>
<evidence type="ECO:0000313" key="3">
    <source>
        <dbReference type="Proteomes" id="UP001597045"/>
    </source>
</evidence>
<dbReference type="SUPFAM" id="SSF81901">
    <property type="entry name" value="HCP-like"/>
    <property type="match status" value="1"/>
</dbReference>
<proteinExistence type="predicted"/>